<keyword evidence="5" id="KW-0175">Coiled coil</keyword>
<keyword evidence="3 6" id="KW-1133">Transmembrane helix</keyword>
<evidence type="ECO:0000313" key="8">
    <source>
        <dbReference type="EMBL" id="VAX00718.1"/>
    </source>
</evidence>
<comment type="subcellular location">
    <subcellularLocation>
        <location evidence="1">Membrane</location>
        <topology evidence="1">Multi-pass membrane protein</topology>
    </subcellularLocation>
</comment>
<evidence type="ECO:0000256" key="6">
    <source>
        <dbReference type="SAM" id="Phobius"/>
    </source>
</evidence>
<keyword evidence="2 6" id="KW-0812">Transmembrane</keyword>
<evidence type="ECO:0000256" key="4">
    <source>
        <dbReference type="ARBA" id="ARBA00023136"/>
    </source>
</evidence>
<feature type="transmembrane region" description="Helical" evidence="6">
    <location>
        <begin position="43"/>
        <end position="66"/>
    </location>
</feature>
<accession>A0A3B1AMY1</accession>
<dbReference type="EMBL" id="UOFV01000222">
    <property type="protein sequence ID" value="VAX00718.1"/>
    <property type="molecule type" value="Genomic_DNA"/>
</dbReference>
<proteinExistence type="predicted"/>
<dbReference type="GO" id="GO:0001518">
    <property type="term" value="C:voltage-gated sodium channel complex"/>
    <property type="evidence" value="ECO:0007669"/>
    <property type="project" value="TreeGrafter"/>
</dbReference>
<dbReference type="Gene3D" id="1.20.120.350">
    <property type="entry name" value="Voltage-gated potassium channels. Chain C"/>
    <property type="match status" value="1"/>
</dbReference>
<feature type="transmembrane region" description="Helical" evidence="6">
    <location>
        <begin position="198"/>
        <end position="221"/>
    </location>
</feature>
<dbReference type="GO" id="GO:0005248">
    <property type="term" value="F:voltage-gated sodium channel activity"/>
    <property type="evidence" value="ECO:0007669"/>
    <property type="project" value="TreeGrafter"/>
</dbReference>
<keyword evidence="4 6" id="KW-0472">Membrane</keyword>
<dbReference type="InterPro" id="IPR005821">
    <property type="entry name" value="Ion_trans_dom"/>
</dbReference>
<dbReference type="PANTHER" id="PTHR10037">
    <property type="entry name" value="VOLTAGE-GATED CATION CHANNEL CALCIUM AND SODIUM"/>
    <property type="match status" value="1"/>
</dbReference>
<evidence type="ECO:0000256" key="2">
    <source>
        <dbReference type="ARBA" id="ARBA00022692"/>
    </source>
</evidence>
<evidence type="ECO:0000256" key="1">
    <source>
        <dbReference type="ARBA" id="ARBA00004141"/>
    </source>
</evidence>
<feature type="transmembrane region" description="Helical" evidence="6">
    <location>
        <begin position="86"/>
        <end position="105"/>
    </location>
</feature>
<keyword evidence="8" id="KW-0813">Transport</keyword>
<dbReference type="InterPro" id="IPR043203">
    <property type="entry name" value="VGCC_Ca_Na"/>
</dbReference>
<dbReference type="SUPFAM" id="SSF81324">
    <property type="entry name" value="Voltage-gated potassium channels"/>
    <property type="match status" value="1"/>
</dbReference>
<keyword evidence="8" id="KW-0406">Ion transport</keyword>
<evidence type="ECO:0000256" key="3">
    <source>
        <dbReference type="ARBA" id="ARBA00022989"/>
    </source>
</evidence>
<dbReference type="Pfam" id="PF00520">
    <property type="entry name" value="Ion_trans"/>
    <property type="match status" value="1"/>
</dbReference>
<feature type="transmembrane region" description="Helical" evidence="6">
    <location>
        <begin position="13"/>
        <end position="31"/>
    </location>
</feature>
<sequence length="275" mass="31654">MKKFAQTIVKKPAFEYFIIGLILFNAVLLGLETSPWIMERYGIWLLYGNHFVLAIFILEAALKIIAVAPRFKLYFGDGWNLFDFSIVVLSLIPATGEYAMIARLARLLRVARLLSTIPELRLIINTLVRSIPSMGHVLMLMSIIFYIYAVAGYHLFHENDPTHWRNLGTSLLTLFRVVTLEDWTDVMYAAMEMHYLSWMYFVSFVVLGTFVVINLFIAVVLNNLEEAKQEQLAELQAPASKDEILRELRQTQEALQRLQQKLERGSDETTNKQDG</sequence>
<dbReference type="AlphaFoldDB" id="A0A3B1AMY1"/>
<feature type="transmembrane region" description="Helical" evidence="6">
    <location>
        <begin position="137"/>
        <end position="156"/>
    </location>
</feature>
<name>A0A3B1AMY1_9ZZZZ</name>
<gene>
    <name evidence="8" type="ORF">MNBD_GAMMA19-1935</name>
</gene>
<dbReference type="InterPro" id="IPR027359">
    <property type="entry name" value="Volt_channel_dom_sf"/>
</dbReference>
<keyword evidence="8" id="KW-0407">Ion channel</keyword>
<organism evidence="8">
    <name type="scientific">hydrothermal vent metagenome</name>
    <dbReference type="NCBI Taxonomy" id="652676"/>
    <lineage>
        <taxon>unclassified sequences</taxon>
        <taxon>metagenomes</taxon>
        <taxon>ecological metagenomes</taxon>
    </lineage>
</organism>
<feature type="coiled-coil region" evidence="5">
    <location>
        <begin position="241"/>
        <end position="268"/>
    </location>
</feature>
<evidence type="ECO:0000259" key="7">
    <source>
        <dbReference type="Pfam" id="PF00520"/>
    </source>
</evidence>
<feature type="domain" description="Ion transport" evidence="7">
    <location>
        <begin position="12"/>
        <end position="231"/>
    </location>
</feature>
<reference evidence="8" key="1">
    <citation type="submission" date="2018-06" db="EMBL/GenBank/DDBJ databases">
        <authorList>
            <person name="Zhirakovskaya E."/>
        </authorList>
    </citation>
    <scope>NUCLEOTIDE SEQUENCE</scope>
</reference>
<dbReference type="Gene3D" id="1.10.287.70">
    <property type="match status" value="1"/>
</dbReference>
<protein>
    <submittedName>
        <fullName evidence="8">Voltage-gated sodium channel subunit</fullName>
    </submittedName>
</protein>
<dbReference type="PANTHER" id="PTHR10037:SF62">
    <property type="entry name" value="SODIUM CHANNEL PROTEIN 60E"/>
    <property type="match status" value="1"/>
</dbReference>
<evidence type="ECO:0000256" key="5">
    <source>
        <dbReference type="SAM" id="Coils"/>
    </source>
</evidence>